<feature type="transmembrane region" description="Helical" evidence="10">
    <location>
        <begin position="39"/>
        <end position="62"/>
    </location>
</feature>
<keyword evidence="4 10" id="KW-1133">Transmembrane helix</keyword>
<keyword evidence="10" id="KW-0479">Metal-binding</keyword>
<reference evidence="11" key="2">
    <citation type="journal article" date="2015" name="Genome Announc.">
        <title>Draft Genome Sequence of Filamentous Marine Cyanobacterium Lyngbya confervoides Strain BDU141951.</title>
        <authorList>
            <person name="Chandrababunaidu M.M."/>
            <person name="Sen D."/>
            <person name="Tripathy S."/>
        </authorList>
    </citation>
    <scope>NUCLEOTIDE SEQUENCE</scope>
    <source>
        <strain evidence="11">BDU141951</strain>
    </source>
</reference>
<proteinExistence type="inferred from homology"/>
<dbReference type="PANTHER" id="PTHR28259:SF1">
    <property type="entry name" value="FLUORIDE EXPORT PROTEIN 1-RELATED"/>
    <property type="match status" value="1"/>
</dbReference>
<gene>
    <name evidence="10 11" type="primary">crcB</name>
    <name evidence="10" type="synonym">fluC</name>
    <name evidence="11" type="ORF">QQ91_010690</name>
</gene>
<dbReference type="AlphaFoldDB" id="A0A0C1YLY2"/>
<accession>A0A0C1YLY2</accession>
<comment type="caution">
    <text evidence="11">The sequence shown here is derived from an EMBL/GenBank/DDBJ whole genome shotgun (WGS) entry which is preliminary data.</text>
</comment>
<evidence type="ECO:0000256" key="6">
    <source>
        <dbReference type="ARBA" id="ARBA00023303"/>
    </source>
</evidence>
<keyword evidence="10" id="KW-0406">Ion transport</keyword>
<keyword evidence="3 10" id="KW-0812">Transmembrane</keyword>
<dbReference type="EMBL" id="JTHE02000003">
    <property type="protein sequence ID" value="NEV67584.1"/>
    <property type="molecule type" value="Genomic_DNA"/>
</dbReference>
<evidence type="ECO:0000256" key="1">
    <source>
        <dbReference type="ARBA" id="ARBA00004651"/>
    </source>
</evidence>
<feature type="binding site" evidence="10">
    <location>
        <position position="84"/>
    </location>
    <ligand>
        <name>Na(+)</name>
        <dbReference type="ChEBI" id="CHEBI:29101"/>
        <note>structural</note>
    </ligand>
</feature>
<keyword evidence="5 10" id="KW-0472">Membrane</keyword>
<evidence type="ECO:0000256" key="2">
    <source>
        <dbReference type="ARBA" id="ARBA00022475"/>
    </source>
</evidence>
<dbReference type="HAMAP" id="MF_00454">
    <property type="entry name" value="FluC"/>
    <property type="match status" value="1"/>
</dbReference>
<keyword evidence="10" id="KW-0915">Sodium</keyword>
<evidence type="ECO:0000256" key="8">
    <source>
        <dbReference type="ARBA" id="ARBA00035585"/>
    </source>
</evidence>
<dbReference type="InterPro" id="IPR003691">
    <property type="entry name" value="FluC"/>
</dbReference>
<dbReference type="Pfam" id="PF02537">
    <property type="entry name" value="CRCB"/>
    <property type="match status" value="1"/>
</dbReference>
<evidence type="ECO:0000313" key="11">
    <source>
        <dbReference type="EMBL" id="NEV67584.1"/>
    </source>
</evidence>
<dbReference type="GO" id="GO:0046872">
    <property type="term" value="F:metal ion binding"/>
    <property type="evidence" value="ECO:0007669"/>
    <property type="project" value="UniProtKB-KW"/>
</dbReference>
<comment type="similarity">
    <text evidence="7 10">Belongs to the fluoride channel Fluc/FEX (TC 1.A.43) family.</text>
</comment>
<comment type="subcellular location">
    <subcellularLocation>
        <location evidence="1 10">Cell membrane</location>
        <topology evidence="1 10">Multi-pass membrane protein</topology>
    </subcellularLocation>
</comment>
<evidence type="ECO:0000256" key="10">
    <source>
        <dbReference type="HAMAP-Rule" id="MF_00454"/>
    </source>
</evidence>
<evidence type="ECO:0000256" key="9">
    <source>
        <dbReference type="ARBA" id="ARBA00049940"/>
    </source>
</evidence>
<organism evidence="11">
    <name type="scientific">Lyngbya confervoides BDU141951</name>
    <dbReference type="NCBI Taxonomy" id="1574623"/>
    <lineage>
        <taxon>Bacteria</taxon>
        <taxon>Bacillati</taxon>
        <taxon>Cyanobacteriota</taxon>
        <taxon>Cyanophyceae</taxon>
        <taxon>Oscillatoriophycideae</taxon>
        <taxon>Oscillatoriales</taxon>
        <taxon>Microcoleaceae</taxon>
        <taxon>Lyngbya</taxon>
    </lineage>
</organism>
<evidence type="ECO:0000256" key="7">
    <source>
        <dbReference type="ARBA" id="ARBA00035120"/>
    </source>
</evidence>
<evidence type="ECO:0000256" key="3">
    <source>
        <dbReference type="ARBA" id="ARBA00022692"/>
    </source>
</evidence>
<feature type="transmembrane region" description="Helical" evidence="10">
    <location>
        <begin position="69"/>
        <end position="86"/>
    </location>
</feature>
<sequence length="144" mass="15618">MFEKAHIRAAIAVSLGAISGALCRHYLSAALSQRFGIAFPWGTLGVNLSGCLVMGWLIVVFVQRGPYKPEIGLMLTTGFLGAYTTFSTYELDMANLADRSYLSSSVIYGLGSPLLGLMCLALGRFMATYLWPRAARDRPSPDES</sequence>
<dbReference type="GO" id="GO:0140114">
    <property type="term" value="P:cellular detoxification of fluoride"/>
    <property type="evidence" value="ECO:0007669"/>
    <property type="project" value="UniProtKB-UniRule"/>
</dbReference>
<comment type="activity regulation">
    <text evidence="10">Na(+) is not transported, but it plays an essential structural role and its presence is essential for fluoride channel function.</text>
</comment>
<dbReference type="NCBIfam" id="TIGR00494">
    <property type="entry name" value="crcB"/>
    <property type="match status" value="1"/>
</dbReference>
<keyword evidence="6 10" id="KW-0407">Ion channel</keyword>
<name>A0A0C1YLY2_9CYAN</name>
<reference evidence="11" key="3">
    <citation type="submission" date="2020-02" db="EMBL/GenBank/DDBJ databases">
        <authorList>
            <person name="Sarangi A.N."/>
            <person name="Ghosh S."/>
            <person name="Mukherjee M."/>
            <person name="Tripathy S."/>
        </authorList>
    </citation>
    <scope>NUCLEOTIDE SEQUENCE</scope>
    <source>
        <strain evidence="11">BDU141951</strain>
    </source>
</reference>
<keyword evidence="2 10" id="KW-1003">Cell membrane</keyword>
<reference evidence="11" key="1">
    <citation type="submission" date="2014-11" db="EMBL/GenBank/DDBJ databases">
        <authorList>
            <person name="Malar M.C."/>
            <person name="Sen D."/>
            <person name="Tripathy S."/>
        </authorList>
    </citation>
    <scope>NUCLEOTIDE SEQUENCE</scope>
    <source>
        <strain evidence="11">BDU141951</strain>
    </source>
</reference>
<keyword evidence="10" id="KW-0813">Transport</keyword>
<evidence type="ECO:0000256" key="4">
    <source>
        <dbReference type="ARBA" id="ARBA00022989"/>
    </source>
</evidence>
<evidence type="ECO:0000256" key="5">
    <source>
        <dbReference type="ARBA" id="ARBA00023136"/>
    </source>
</evidence>
<comment type="function">
    <text evidence="9 10">Fluoride-specific ion channel. Important for reducing fluoride concentration in the cell, thus reducing its toxicity.</text>
</comment>
<feature type="binding site" evidence="10">
    <location>
        <position position="81"/>
    </location>
    <ligand>
        <name>Na(+)</name>
        <dbReference type="ChEBI" id="CHEBI:29101"/>
        <note>structural</note>
    </ligand>
</feature>
<feature type="transmembrane region" description="Helical" evidence="10">
    <location>
        <begin position="106"/>
        <end position="131"/>
    </location>
</feature>
<dbReference type="GO" id="GO:0062054">
    <property type="term" value="F:fluoride channel activity"/>
    <property type="evidence" value="ECO:0007669"/>
    <property type="project" value="UniProtKB-UniRule"/>
</dbReference>
<dbReference type="GO" id="GO:0005886">
    <property type="term" value="C:plasma membrane"/>
    <property type="evidence" value="ECO:0007669"/>
    <property type="project" value="UniProtKB-SubCell"/>
</dbReference>
<protein>
    <recommendedName>
        <fullName evidence="10">Fluoride-specific ion channel FluC</fullName>
    </recommendedName>
</protein>
<comment type="catalytic activity">
    <reaction evidence="8">
        <text>fluoride(in) = fluoride(out)</text>
        <dbReference type="Rhea" id="RHEA:76159"/>
        <dbReference type="ChEBI" id="CHEBI:17051"/>
    </reaction>
    <physiologicalReaction direction="left-to-right" evidence="8">
        <dbReference type="Rhea" id="RHEA:76160"/>
    </physiologicalReaction>
</comment>
<dbReference type="PANTHER" id="PTHR28259">
    <property type="entry name" value="FLUORIDE EXPORT PROTEIN 1-RELATED"/>
    <property type="match status" value="1"/>
</dbReference>